<name>A0A1I4CBE1_9PROT</name>
<dbReference type="OrthoDB" id="5195437at2"/>
<gene>
    <name evidence="1" type="ORF">SAMN02745775_10780</name>
</gene>
<keyword evidence="2" id="KW-1185">Reference proteome</keyword>
<organism evidence="1 2">
    <name type="scientific">Falsiroseomonas stagni DSM 19981</name>
    <dbReference type="NCBI Taxonomy" id="1123062"/>
    <lineage>
        <taxon>Bacteria</taxon>
        <taxon>Pseudomonadati</taxon>
        <taxon>Pseudomonadota</taxon>
        <taxon>Alphaproteobacteria</taxon>
        <taxon>Acetobacterales</taxon>
        <taxon>Roseomonadaceae</taxon>
        <taxon>Falsiroseomonas</taxon>
    </lineage>
</organism>
<dbReference type="Proteomes" id="UP000199473">
    <property type="component" value="Unassembled WGS sequence"/>
</dbReference>
<evidence type="ECO:0000313" key="1">
    <source>
        <dbReference type="EMBL" id="SFK77940.1"/>
    </source>
</evidence>
<proteinExistence type="predicted"/>
<evidence type="ECO:0000313" key="2">
    <source>
        <dbReference type="Proteomes" id="UP000199473"/>
    </source>
</evidence>
<protein>
    <submittedName>
        <fullName evidence="1">Uncharacterized protein</fullName>
    </submittedName>
</protein>
<accession>A0A1I4CBE1</accession>
<dbReference type="RefSeq" id="WP_092961276.1">
    <property type="nucleotide sequence ID" value="NZ_FOSQ01000007.1"/>
</dbReference>
<reference evidence="1 2" key="1">
    <citation type="submission" date="2016-10" db="EMBL/GenBank/DDBJ databases">
        <authorList>
            <person name="de Groot N.N."/>
        </authorList>
    </citation>
    <scope>NUCLEOTIDE SEQUENCE [LARGE SCALE GENOMIC DNA]</scope>
    <source>
        <strain evidence="1 2">DSM 19981</strain>
    </source>
</reference>
<sequence length="85" mass="9531">MAKRLDPSWVVLDSIENEQHDRCVDVFLRPDGSFGFEAFRRDAEDAGAWTPVSYFSGLRHATRAAALEEAARRIAWLGQVLRPGA</sequence>
<dbReference type="EMBL" id="FOSQ01000007">
    <property type="protein sequence ID" value="SFK77940.1"/>
    <property type="molecule type" value="Genomic_DNA"/>
</dbReference>
<dbReference type="AlphaFoldDB" id="A0A1I4CBE1"/>